<feature type="transmembrane region" description="Helical" evidence="2">
    <location>
        <begin position="103"/>
        <end position="126"/>
    </location>
</feature>
<keyword evidence="4" id="KW-1185">Reference proteome</keyword>
<sequence length="228" mass="25124">MPKIDYNNFRHSFGQYEPLLPQPFRLLPSGSPYALLSGSLAASASLFAKLAVDSRTTELATFLETHMTTLGVTQSLVWVWTLVSDYAARVVQTVGLALTPTQLYAYVLRGCFVGLIFACNALMWAMFSKALHKADSSVTVTVYNTAVNFCLTAVLGRLAFNEPLCLRWWFGASLILLGSVLMSQSSSLPLPPSKASPSQPQIAKLMLGRRDRNHNRHPPCRLNSTKEL</sequence>
<dbReference type="SUPFAM" id="SSF103481">
    <property type="entry name" value="Multidrug resistance efflux transporter EmrE"/>
    <property type="match status" value="1"/>
</dbReference>
<name>A0A9W8AG18_9FUNG</name>
<dbReference type="PANTHER" id="PTHR31965">
    <property type="entry name" value="TRANSMEMBRANE PROTEIN 42"/>
    <property type="match status" value="1"/>
</dbReference>
<evidence type="ECO:0000256" key="2">
    <source>
        <dbReference type="SAM" id="Phobius"/>
    </source>
</evidence>
<dbReference type="EMBL" id="JANBPY010004054">
    <property type="protein sequence ID" value="KAJ1949315.1"/>
    <property type="molecule type" value="Genomic_DNA"/>
</dbReference>
<dbReference type="Gene3D" id="1.10.3730.20">
    <property type="match status" value="1"/>
</dbReference>
<dbReference type="Proteomes" id="UP001150925">
    <property type="component" value="Unassembled WGS sequence"/>
</dbReference>
<organism evidence="3 4">
    <name type="scientific">Dispira parvispora</name>
    <dbReference type="NCBI Taxonomy" id="1520584"/>
    <lineage>
        <taxon>Eukaryota</taxon>
        <taxon>Fungi</taxon>
        <taxon>Fungi incertae sedis</taxon>
        <taxon>Zoopagomycota</taxon>
        <taxon>Kickxellomycotina</taxon>
        <taxon>Dimargaritomycetes</taxon>
        <taxon>Dimargaritales</taxon>
        <taxon>Dimargaritaceae</taxon>
        <taxon>Dispira</taxon>
    </lineage>
</organism>
<feature type="region of interest" description="Disordered" evidence="1">
    <location>
        <begin position="208"/>
        <end position="228"/>
    </location>
</feature>
<protein>
    <recommendedName>
        <fullName evidence="5">EamA domain-containing protein</fullName>
    </recommendedName>
</protein>
<accession>A0A9W8AG18</accession>
<evidence type="ECO:0008006" key="5">
    <source>
        <dbReference type="Google" id="ProtNLM"/>
    </source>
</evidence>
<evidence type="ECO:0000313" key="4">
    <source>
        <dbReference type="Proteomes" id="UP001150925"/>
    </source>
</evidence>
<reference evidence="3" key="1">
    <citation type="submission" date="2022-07" db="EMBL/GenBank/DDBJ databases">
        <title>Phylogenomic reconstructions and comparative analyses of Kickxellomycotina fungi.</title>
        <authorList>
            <person name="Reynolds N.K."/>
            <person name="Stajich J.E."/>
            <person name="Barry K."/>
            <person name="Grigoriev I.V."/>
            <person name="Crous P."/>
            <person name="Smith M.E."/>
        </authorList>
    </citation>
    <scope>NUCLEOTIDE SEQUENCE</scope>
    <source>
        <strain evidence="3">RSA 1196</strain>
    </source>
</reference>
<comment type="caution">
    <text evidence="3">The sequence shown here is derived from an EMBL/GenBank/DDBJ whole genome shotgun (WGS) entry which is preliminary data.</text>
</comment>
<proteinExistence type="predicted"/>
<dbReference type="PANTHER" id="PTHR31965:SF1">
    <property type="entry name" value="TRANSMEMBRANE PROTEIN 42"/>
    <property type="match status" value="1"/>
</dbReference>
<dbReference type="AlphaFoldDB" id="A0A9W8AG18"/>
<gene>
    <name evidence="3" type="ORF">IWQ62_006753</name>
</gene>
<dbReference type="InterPro" id="IPR039632">
    <property type="entry name" value="TMEM42"/>
</dbReference>
<dbReference type="OrthoDB" id="5854584at2759"/>
<evidence type="ECO:0000313" key="3">
    <source>
        <dbReference type="EMBL" id="KAJ1949315.1"/>
    </source>
</evidence>
<feature type="transmembrane region" description="Helical" evidence="2">
    <location>
        <begin position="166"/>
        <end position="183"/>
    </location>
</feature>
<keyword evidence="2" id="KW-0472">Membrane</keyword>
<keyword evidence="2" id="KW-1133">Transmembrane helix</keyword>
<feature type="transmembrane region" description="Helical" evidence="2">
    <location>
        <begin position="138"/>
        <end position="160"/>
    </location>
</feature>
<dbReference type="InterPro" id="IPR037185">
    <property type="entry name" value="EmrE-like"/>
</dbReference>
<keyword evidence="2" id="KW-0812">Transmembrane</keyword>
<evidence type="ECO:0000256" key="1">
    <source>
        <dbReference type="SAM" id="MobiDB-lite"/>
    </source>
</evidence>